<name>A0A544VWP1_9MYCO</name>
<comment type="caution">
    <text evidence="1">The sequence shown here is derived from an EMBL/GenBank/DDBJ whole genome shotgun (WGS) entry which is preliminary data.</text>
</comment>
<evidence type="ECO:0000313" key="1">
    <source>
        <dbReference type="EMBL" id="TQR84409.1"/>
    </source>
</evidence>
<protein>
    <submittedName>
        <fullName evidence="1">Uncharacterized protein</fullName>
    </submittedName>
</protein>
<keyword evidence="2" id="KW-1185">Reference proteome</keyword>
<accession>A0A544VWP1</accession>
<reference evidence="1 2" key="1">
    <citation type="submission" date="2018-10" db="EMBL/GenBank/DDBJ databases">
        <title>Draft genome of Mycobacterium hodleri strain B.</title>
        <authorList>
            <person name="Amande T.J."/>
            <person name="Mcgenity T.J."/>
        </authorList>
    </citation>
    <scope>NUCLEOTIDE SEQUENCE [LARGE SCALE GENOMIC DNA]</scope>
    <source>
        <strain evidence="1 2">B</strain>
    </source>
</reference>
<proteinExistence type="predicted"/>
<gene>
    <name evidence="1" type="ORF">D8S82_22135</name>
</gene>
<dbReference type="AlphaFoldDB" id="A0A544VWP1"/>
<dbReference type="Proteomes" id="UP000315759">
    <property type="component" value="Unassembled WGS sequence"/>
</dbReference>
<dbReference type="EMBL" id="VIFX01000031">
    <property type="protein sequence ID" value="TQR84409.1"/>
    <property type="molecule type" value="Genomic_DNA"/>
</dbReference>
<dbReference type="RefSeq" id="WP_142554157.1">
    <property type="nucleotide sequence ID" value="NZ_VIFX01000031.1"/>
</dbReference>
<organism evidence="1 2">
    <name type="scientific">Mycolicibacterium hodleri</name>
    <dbReference type="NCBI Taxonomy" id="49897"/>
    <lineage>
        <taxon>Bacteria</taxon>
        <taxon>Bacillati</taxon>
        <taxon>Actinomycetota</taxon>
        <taxon>Actinomycetes</taxon>
        <taxon>Mycobacteriales</taxon>
        <taxon>Mycobacteriaceae</taxon>
        <taxon>Mycolicibacterium</taxon>
    </lineage>
</organism>
<sequence length="89" mass="9462">MMAHHGRQAGVTEPIRHLLHLLFNRVDKQMVTGVTAGQIGALSPLLGLQGISRPKDSNDGRVSEQSLHANAIRAARYCVSVKIAVAPAG</sequence>
<evidence type="ECO:0000313" key="2">
    <source>
        <dbReference type="Proteomes" id="UP000315759"/>
    </source>
</evidence>